<keyword evidence="2" id="KW-1185">Reference proteome</keyword>
<proteinExistence type="predicted"/>
<reference evidence="1 2" key="1">
    <citation type="submission" date="2017-08" db="EMBL/GenBank/DDBJ databases">
        <title>Draft Genome Sequence of Pseudomonas moraviensis TYU6, isolated from Taxus cuspidata by using PacBio Single-Molecule Real-Time Technology.</title>
        <authorList>
            <person name="Baek K.-H."/>
            <person name="Mishra A.K."/>
        </authorList>
    </citation>
    <scope>NUCLEOTIDE SEQUENCE [LARGE SCALE GENOMIC DNA]</scope>
    <source>
        <strain evidence="1 2">TYU6</strain>
    </source>
</reference>
<dbReference type="Proteomes" id="UP000217830">
    <property type="component" value="Unassembled WGS sequence"/>
</dbReference>
<accession>A0A2A2PUP0</accession>
<evidence type="ECO:0000313" key="1">
    <source>
        <dbReference type="EMBL" id="PAW58935.1"/>
    </source>
</evidence>
<organism evidence="1 2">
    <name type="scientific">Pseudomonas moraviensis</name>
    <dbReference type="NCBI Taxonomy" id="321662"/>
    <lineage>
        <taxon>Bacteria</taxon>
        <taxon>Pseudomonadati</taxon>
        <taxon>Pseudomonadota</taxon>
        <taxon>Gammaproteobacteria</taxon>
        <taxon>Pseudomonadales</taxon>
        <taxon>Pseudomonadaceae</taxon>
        <taxon>Pseudomonas</taxon>
    </lineage>
</organism>
<sequence length="87" mass="10344">MLWHRLISVYEIVIRNFFHFEKLEIFHFKAWLFVENLTLEADPFSEYRTRPSNVFASAFIQSSAAPAMEIARRNTETHTLYCTKVQS</sequence>
<name>A0A2A2PUP0_9PSED</name>
<comment type="caution">
    <text evidence="1">The sequence shown here is derived from an EMBL/GenBank/DDBJ whole genome shotgun (WGS) entry which is preliminary data.</text>
</comment>
<evidence type="ECO:0000313" key="2">
    <source>
        <dbReference type="Proteomes" id="UP000217830"/>
    </source>
</evidence>
<gene>
    <name evidence="1" type="ORF">CKQ80_27825</name>
</gene>
<dbReference type="EMBL" id="NRST01000001">
    <property type="protein sequence ID" value="PAW58935.1"/>
    <property type="molecule type" value="Genomic_DNA"/>
</dbReference>
<protein>
    <submittedName>
        <fullName evidence="1">Uncharacterized protein</fullName>
    </submittedName>
</protein>
<dbReference type="AlphaFoldDB" id="A0A2A2PUP0"/>